<protein>
    <submittedName>
        <fullName evidence="2">Uncharacterized protein</fullName>
    </submittedName>
</protein>
<reference evidence="2 3" key="1">
    <citation type="submission" date="2024-03" db="EMBL/GenBank/DDBJ databases">
        <title>Ignisphaera cupida sp. nov., a hyperthermophilic hydrolytic archaeon from a hot spring of Kamchatka, and proposal of Ignisphaeraceae fam. nov.</title>
        <authorList>
            <person name="Podosokorskaya O.A."/>
            <person name="Elcheninov A.G."/>
            <person name="Maltseva A.I."/>
            <person name="Zayulina K.S."/>
            <person name="Novikov A."/>
            <person name="Merkel A.Y."/>
        </authorList>
    </citation>
    <scope>NUCLEOTIDE SEQUENCE [LARGE SCALE GENOMIC DNA]</scope>
    <source>
        <strain evidence="2 3">38H-sp</strain>
    </source>
</reference>
<proteinExistence type="predicted"/>
<evidence type="ECO:0000313" key="3">
    <source>
        <dbReference type="Proteomes" id="UP001466331"/>
    </source>
</evidence>
<comment type="caution">
    <text evidence="2">The sequence shown here is derived from an EMBL/GenBank/DDBJ whole genome shotgun (WGS) entry which is preliminary data.</text>
</comment>
<organism evidence="2 3">
    <name type="scientific">Rarispira pelagica</name>
    <dbReference type="NCBI Taxonomy" id="3141764"/>
    <lineage>
        <taxon>Bacteria</taxon>
        <taxon>Pseudomonadati</taxon>
        <taxon>Spirochaetota</taxon>
        <taxon>Spirochaetia</taxon>
        <taxon>Winmispirales</taxon>
        <taxon>Winmispiraceae</taxon>
        <taxon>Rarispira</taxon>
    </lineage>
</organism>
<dbReference type="Proteomes" id="UP001466331">
    <property type="component" value="Unassembled WGS sequence"/>
</dbReference>
<name>A0ABU9UD63_9SPIR</name>
<gene>
    <name evidence="2" type="ORF">WKV44_08640</name>
</gene>
<dbReference type="RefSeq" id="WP_420070060.1">
    <property type="nucleotide sequence ID" value="NZ_JBCHKQ010000004.1"/>
</dbReference>
<sequence>MDYIEPVEYMPITPPLPEPPSSDVSSDVQQTEAEPVYDDSVGSEIDVEA</sequence>
<feature type="compositionally biased region" description="Low complexity" evidence="1">
    <location>
        <begin position="21"/>
        <end position="32"/>
    </location>
</feature>
<evidence type="ECO:0000313" key="2">
    <source>
        <dbReference type="EMBL" id="MEM5948609.1"/>
    </source>
</evidence>
<dbReference type="EMBL" id="JBCHKQ010000004">
    <property type="protein sequence ID" value="MEM5948609.1"/>
    <property type="molecule type" value="Genomic_DNA"/>
</dbReference>
<feature type="region of interest" description="Disordered" evidence="1">
    <location>
        <begin position="1"/>
        <end position="49"/>
    </location>
</feature>
<accession>A0ABU9UD63</accession>
<evidence type="ECO:0000256" key="1">
    <source>
        <dbReference type="SAM" id="MobiDB-lite"/>
    </source>
</evidence>
<keyword evidence="3" id="KW-1185">Reference proteome</keyword>